<evidence type="ECO:0000313" key="2">
    <source>
        <dbReference type="EMBL" id="CAG5103204.1"/>
    </source>
</evidence>
<dbReference type="SUPFAM" id="SSF52540">
    <property type="entry name" value="P-loop containing nucleoside triphosphate hydrolases"/>
    <property type="match status" value="1"/>
</dbReference>
<dbReference type="PROSITE" id="PS51719">
    <property type="entry name" value="G_SEPTIN"/>
    <property type="match status" value="1"/>
</dbReference>
<dbReference type="InterPro" id="IPR027417">
    <property type="entry name" value="P-loop_NTPase"/>
</dbReference>
<dbReference type="Pfam" id="PF00735">
    <property type="entry name" value="Septin"/>
    <property type="match status" value="1"/>
</dbReference>
<evidence type="ECO:0000259" key="1">
    <source>
        <dbReference type="PROSITE" id="PS51719"/>
    </source>
</evidence>
<dbReference type="PANTHER" id="PTHR18884">
    <property type="entry name" value="SEPTIN"/>
    <property type="match status" value="1"/>
</dbReference>
<reference evidence="2 3" key="1">
    <citation type="submission" date="2021-04" db="EMBL/GenBank/DDBJ databases">
        <authorList>
            <person name="Bliznina A."/>
        </authorList>
    </citation>
    <scope>NUCLEOTIDE SEQUENCE [LARGE SCALE GENOMIC DNA]</scope>
</reference>
<sequence>MPPRDEKIQVDQRKFEPGLATIPAQAYRKALKSGFRFNLMAIGEPSLGKTSTVNTIFKSEIYNEQFVSSTQRIANSDSLIVQEFDLKLKENGVPLILRVIDCPGYGAFIDNSNQVPTIVSYLDGRHRRQFDQEMDIDRDIEKNDDELVHCCLFFFSPNCRTVKELDLECLKAIHNKVNVIPIIAKADSLTLDERHELRKEILRVFEKNKISCYAFPENVDDSQAALIRKFVQKIVRKSEFFVKMENSTFNSIDIIDILSHLR</sequence>
<proteinExistence type="predicted"/>
<organism evidence="2 3">
    <name type="scientific">Oikopleura dioica</name>
    <name type="common">Tunicate</name>
    <dbReference type="NCBI Taxonomy" id="34765"/>
    <lineage>
        <taxon>Eukaryota</taxon>
        <taxon>Metazoa</taxon>
        <taxon>Chordata</taxon>
        <taxon>Tunicata</taxon>
        <taxon>Appendicularia</taxon>
        <taxon>Copelata</taxon>
        <taxon>Oikopleuridae</taxon>
        <taxon>Oikopleura</taxon>
    </lineage>
</organism>
<feature type="domain" description="Septin-type G" evidence="1">
    <location>
        <begin position="33"/>
        <end position="262"/>
    </location>
</feature>
<gene>
    <name evidence="2" type="ORF">OKIOD_LOCUS9429</name>
</gene>
<dbReference type="Gene3D" id="3.40.50.300">
    <property type="entry name" value="P-loop containing nucleotide triphosphate hydrolases"/>
    <property type="match status" value="1"/>
</dbReference>
<dbReference type="InterPro" id="IPR030379">
    <property type="entry name" value="G_SEPTIN_dom"/>
</dbReference>
<evidence type="ECO:0000313" key="3">
    <source>
        <dbReference type="Proteomes" id="UP001158576"/>
    </source>
</evidence>
<dbReference type="Proteomes" id="UP001158576">
    <property type="component" value="Chromosome 1"/>
</dbReference>
<accession>A0ABN7SSQ7</accession>
<name>A0ABN7SSQ7_OIKDI</name>
<protein>
    <submittedName>
        <fullName evidence="2">Oidioi.mRNA.OKI2018_I69.chr1.g664.t1.cds</fullName>
    </submittedName>
</protein>
<keyword evidence="3" id="KW-1185">Reference proteome</keyword>
<dbReference type="EMBL" id="OU015566">
    <property type="protein sequence ID" value="CAG5103204.1"/>
    <property type="molecule type" value="Genomic_DNA"/>
</dbReference>